<dbReference type="Proteomes" id="UP001174909">
    <property type="component" value="Unassembled WGS sequence"/>
</dbReference>
<protein>
    <submittedName>
        <fullName evidence="2">Uncharacterized protein</fullName>
    </submittedName>
</protein>
<comment type="caution">
    <text evidence="2">The sequence shown here is derived from an EMBL/GenBank/DDBJ whole genome shotgun (WGS) entry which is preliminary data.</text>
</comment>
<proteinExistence type="predicted"/>
<sequence>MRFFRTRAPAGSFHGVQEAGYHGAGELAGPAVVAVVHVSVRLLPLMDAGSVCSRSLVCLSPLPPSFCRLIFFCTNVSDLLCQYSLCCVLPVHPHNGWTLHSVSHGLRIFARFFPSLGVSDTPCFAATAIITVSPKKLLSIVTNGRDIPCWLEGVSMAPQYIRGSHGNPLSDGDIIQLSFRRRQSSETRGDEVQRWLGQLRQWGTNFTQKYAAFLDGIFTIRTQFNTETIEREWSFDGEGCGQVCWVARQPSQLPYHWSMLMFSAAVKEKGQSVATLVMLPKSPDVQPLTSDLLTSQLAALRDFSCLRRARVYPHTSSSSNTHTSGSGHVTSRGGEGAGLSTLPRPHPTHSGRSLGRDSPPAVPSQRPTSGGEDPLIKDPLILVPE</sequence>
<dbReference type="EMBL" id="CASHTH010001979">
    <property type="protein sequence ID" value="CAI8022784.1"/>
    <property type="molecule type" value="Genomic_DNA"/>
</dbReference>
<gene>
    <name evidence="2" type="ORF">GBAR_LOCUS13347</name>
</gene>
<keyword evidence="3" id="KW-1185">Reference proteome</keyword>
<evidence type="ECO:0000313" key="3">
    <source>
        <dbReference type="Proteomes" id="UP001174909"/>
    </source>
</evidence>
<name>A0AA35S3W8_GEOBA</name>
<feature type="region of interest" description="Disordered" evidence="1">
    <location>
        <begin position="314"/>
        <end position="385"/>
    </location>
</feature>
<evidence type="ECO:0000313" key="2">
    <source>
        <dbReference type="EMBL" id="CAI8022784.1"/>
    </source>
</evidence>
<dbReference type="AlphaFoldDB" id="A0AA35S3W8"/>
<evidence type="ECO:0000256" key="1">
    <source>
        <dbReference type="SAM" id="MobiDB-lite"/>
    </source>
</evidence>
<organism evidence="2 3">
    <name type="scientific">Geodia barretti</name>
    <name type="common">Barrett's horny sponge</name>
    <dbReference type="NCBI Taxonomy" id="519541"/>
    <lineage>
        <taxon>Eukaryota</taxon>
        <taxon>Metazoa</taxon>
        <taxon>Porifera</taxon>
        <taxon>Demospongiae</taxon>
        <taxon>Heteroscleromorpha</taxon>
        <taxon>Tetractinellida</taxon>
        <taxon>Astrophorina</taxon>
        <taxon>Geodiidae</taxon>
        <taxon>Geodia</taxon>
    </lineage>
</organism>
<accession>A0AA35S3W8</accession>
<reference evidence="2" key="1">
    <citation type="submission" date="2023-03" db="EMBL/GenBank/DDBJ databases">
        <authorList>
            <person name="Steffen K."/>
            <person name="Cardenas P."/>
        </authorList>
    </citation>
    <scope>NUCLEOTIDE SEQUENCE</scope>
</reference>
<feature type="compositionally biased region" description="Low complexity" evidence="1">
    <location>
        <begin position="314"/>
        <end position="332"/>
    </location>
</feature>